<dbReference type="GO" id="GO:0030388">
    <property type="term" value="P:fructose 1,6-bisphosphate metabolic process"/>
    <property type="evidence" value="ECO:0007669"/>
    <property type="project" value="TreeGrafter"/>
</dbReference>
<evidence type="ECO:0000256" key="9">
    <source>
        <dbReference type="ARBA" id="ARBA00022741"/>
    </source>
</evidence>
<dbReference type="PANTHER" id="PTHR13697">
    <property type="entry name" value="PHOSPHOFRUCTOKINASE"/>
    <property type="match status" value="1"/>
</dbReference>
<dbReference type="GO" id="GO:0061621">
    <property type="term" value="P:canonical glycolysis"/>
    <property type="evidence" value="ECO:0007669"/>
    <property type="project" value="TreeGrafter"/>
</dbReference>
<keyword evidence="8" id="KW-0479">Metal-binding</keyword>
<evidence type="ECO:0000256" key="15">
    <source>
        <dbReference type="SAM" id="MobiDB-lite"/>
    </source>
</evidence>
<dbReference type="GO" id="GO:0042802">
    <property type="term" value="F:identical protein binding"/>
    <property type="evidence" value="ECO:0007669"/>
    <property type="project" value="TreeGrafter"/>
</dbReference>
<dbReference type="GeneID" id="14925876"/>
<dbReference type="PROSITE" id="PS00433">
    <property type="entry name" value="PHOSPHOFRUCTOKINASE"/>
    <property type="match status" value="2"/>
</dbReference>
<evidence type="ECO:0000256" key="12">
    <source>
        <dbReference type="ARBA" id="ARBA00022842"/>
    </source>
</evidence>
<comment type="catalytic activity">
    <reaction evidence="14">
        <text>beta-D-fructose 6-phosphate + ATP = beta-D-fructose 1,6-bisphosphate + ADP + H(+)</text>
        <dbReference type="Rhea" id="RHEA:16109"/>
        <dbReference type="ChEBI" id="CHEBI:15378"/>
        <dbReference type="ChEBI" id="CHEBI:30616"/>
        <dbReference type="ChEBI" id="CHEBI:32966"/>
        <dbReference type="ChEBI" id="CHEBI:57634"/>
        <dbReference type="ChEBI" id="CHEBI:456216"/>
        <dbReference type="EC" id="2.7.1.11"/>
    </reaction>
</comment>
<dbReference type="STRING" id="1257118.L8HI20"/>
<dbReference type="InterPro" id="IPR015912">
    <property type="entry name" value="Phosphofructokinase_CS"/>
</dbReference>
<dbReference type="Proteomes" id="UP000011083">
    <property type="component" value="Unassembled WGS sequence"/>
</dbReference>
<comment type="cofactor">
    <cofactor evidence="1">
        <name>Mg(2+)</name>
        <dbReference type="ChEBI" id="CHEBI:18420"/>
    </cofactor>
</comment>
<gene>
    <name evidence="17" type="ORF">ACA1_175190</name>
</gene>
<keyword evidence="5" id="KW-0963">Cytoplasm</keyword>
<dbReference type="UniPathway" id="UPA00109">
    <property type="reaction ID" value="UER00182"/>
</dbReference>
<evidence type="ECO:0000256" key="11">
    <source>
        <dbReference type="ARBA" id="ARBA00022840"/>
    </source>
</evidence>
<evidence type="ECO:0000256" key="5">
    <source>
        <dbReference type="ARBA" id="ARBA00022490"/>
    </source>
</evidence>
<dbReference type="GO" id="GO:0003872">
    <property type="term" value="F:6-phosphofructokinase activity"/>
    <property type="evidence" value="ECO:0007669"/>
    <property type="project" value="UniProtKB-EC"/>
</dbReference>
<name>L8HI20_ACACF</name>
<dbReference type="GO" id="GO:0046872">
    <property type="term" value="F:metal ion binding"/>
    <property type="evidence" value="ECO:0007669"/>
    <property type="project" value="UniProtKB-KW"/>
</dbReference>
<dbReference type="OMA" id="EWQDQMC"/>
<keyword evidence="12" id="KW-0460">Magnesium</keyword>
<dbReference type="NCBIfam" id="TIGR02478">
    <property type="entry name" value="6PF1K_euk"/>
    <property type="match status" value="1"/>
</dbReference>
<keyword evidence="11" id="KW-0067">ATP-binding</keyword>
<evidence type="ECO:0000256" key="10">
    <source>
        <dbReference type="ARBA" id="ARBA00022777"/>
    </source>
</evidence>
<evidence type="ECO:0000259" key="16">
    <source>
        <dbReference type="Pfam" id="PF00365"/>
    </source>
</evidence>
<dbReference type="Gene3D" id="3.40.50.450">
    <property type="match status" value="2"/>
</dbReference>
<dbReference type="SMR" id="L8HI20"/>
<feature type="domain" description="Phosphofructokinase" evidence="16">
    <location>
        <begin position="500"/>
        <end position="803"/>
    </location>
</feature>
<dbReference type="GO" id="GO:0070095">
    <property type="term" value="F:fructose-6-phosphate binding"/>
    <property type="evidence" value="ECO:0007669"/>
    <property type="project" value="TreeGrafter"/>
</dbReference>
<evidence type="ECO:0000256" key="1">
    <source>
        <dbReference type="ARBA" id="ARBA00001946"/>
    </source>
</evidence>
<evidence type="ECO:0000256" key="8">
    <source>
        <dbReference type="ARBA" id="ARBA00022723"/>
    </source>
</evidence>
<dbReference type="KEGG" id="acan:ACA1_175190"/>
<dbReference type="PANTHER" id="PTHR13697:SF4">
    <property type="entry name" value="ATP-DEPENDENT 6-PHOSPHOFRUCTOKINASE"/>
    <property type="match status" value="1"/>
</dbReference>
<dbReference type="AlphaFoldDB" id="L8HI20"/>
<comment type="pathway">
    <text evidence="3">Carbohydrate degradation; glycolysis; D-glyceraldehyde 3-phosphate and glycerone phosphate from D-glucose: step 3/4.</text>
</comment>
<evidence type="ECO:0000256" key="14">
    <source>
        <dbReference type="ARBA" id="ARBA00048070"/>
    </source>
</evidence>
<dbReference type="EC" id="2.7.1.11" evidence="4"/>
<dbReference type="OrthoDB" id="537915at2759"/>
<dbReference type="GO" id="GO:0016208">
    <property type="term" value="F:AMP binding"/>
    <property type="evidence" value="ECO:0007669"/>
    <property type="project" value="TreeGrafter"/>
</dbReference>
<dbReference type="VEuPathDB" id="AmoebaDB:ACA1_175190"/>
<accession>L8HI20</accession>
<dbReference type="InterPro" id="IPR009161">
    <property type="entry name" value="6-Pfructokinase_euk"/>
</dbReference>
<reference evidence="17 18" key="1">
    <citation type="journal article" date="2013" name="Genome Biol.">
        <title>Genome of Acanthamoeba castellanii highlights extensive lateral gene transfer and early evolution of tyrosine kinase signaling.</title>
        <authorList>
            <person name="Clarke M."/>
            <person name="Lohan A.J."/>
            <person name="Liu B."/>
            <person name="Lagkouvardos I."/>
            <person name="Roy S."/>
            <person name="Zafar N."/>
            <person name="Bertelli C."/>
            <person name="Schilde C."/>
            <person name="Kianianmomeni A."/>
            <person name="Burglin T.R."/>
            <person name="Frech C."/>
            <person name="Turcotte B."/>
            <person name="Kopec K.O."/>
            <person name="Synnott J.M."/>
            <person name="Choo C."/>
            <person name="Paponov I."/>
            <person name="Finkler A."/>
            <person name="Soon Heng Tan C."/>
            <person name="Hutchins A.P."/>
            <person name="Weinmeier T."/>
            <person name="Rattei T."/>
            <person name="Chu J.S."/>
            <person name="Gimenez G."/>
            <person name="Irimia M."/>
            <person name="Rigden D.J."/>
            <person name="Fitzpatrick D.A."/>
            <person name="Lorenzo-Morales J."/>
            <person name="Bateman A."/>
            <person name="Chiu C.H."/>
            <person name="Tang P."/>
            <person name="Hegemann P."/>
            <person name="Fromm H."/>
            <person name="Raoult D."/>
            <person name="Greub G."/>
            <person name="Miranda-Saavedra D."/>
            <person name="Chen N."/>
            <person name="Nash P."/>
            <person name="Ginger M.L."/>
            <person name="Horn M."/>
            <person name="Schaap P."/>
            <person name="Caler L."/>
            <person name="Loftus B."/>
        </authorList>
    </citation>
    <scope>NUCLEOTIDE SEQUENCE [LARGE SCALE GENOMIC DNA]</scope>
    <source>
        <strain evidence="17 18">Neff</strain>
    </source>
</reference>
<dbReference type="GO" id="GO:0006002">
    <property type="term" value="P:fructose 6-phosphate metabolic process"/>
    <property type="evidence" value="ECO:0007669"/>
    <property type="project" value="InterPro"/>
</dbReference>
<dbReference type="InterPro" id="IPR035966">
    <property type="entry name" value="PKF_sf"/>
</dbReference>
<proteinExistence type="predicted"/>
<evidence type="ECO:0000313" key="18">
    <source>
        <dbReference type="Proteomes" id="UP000011083"/>
    </source>
</evidence>
<keyword evidence="6" id="KW-0021">Allosteric enzyme</keyword>
<dbReference type="InterPro" id="IPR000023">
    <property type="entry name" value="Phosphofructokinase_dom"/>
</dbReference>
<feature type="domain" description="Phosphofructokinase" evidence="16">
    <location>
        <begin position="127"/>
        <end position="418"/>
    </location>
</feature>
<evidence type="ECO:0000256" key="6">
    <source>
        <dbReference type="ARBA" id="ARBA00022533"/>
    </source>
</evidence>
<keyword evidence="18" id="KW-1185">Reference proteome</keyword>
<protein>
    <recommendedName>
        <fullName evidence="4">6-phosphofructokinase</fullName>
        <ecNumber evidence="4">2.7.1.11</ecNumber>
    </recommendedName>
</protein>
<dbReference type="Pfam" id="PF00365">
    <property type="entry name" value="PFK"/>
    <property type="match status" value="2"/>
</dbReference>
<keyword evidence="13" id="KW-0324">Glycolysis</keyword>
<organism evidence="17 18">
    <name type="scientific">Acanthamoeba castellanii (strain ATCC 30010 / Neff)</name>
    <dbReference type="NCBI Taxonomy" id="1257118"/>
    <lineage>
        <taxon>Eukaryota</taxon>
        <taxon>Amoebozoa</taxon>
        <taxon>Discosea</taxon>
        <taxon>Longamoebia</taxon>
        <taxon>Centramoebida</taxon>
        <taxon>Acanthamoebidae</taxon>
        <taxon>Acanthamoeba</taxon>
    </lineage>
</organism>
<feature type="region of interest" description="Disordered" evidence="15">
    <location>
        <begin position="102"/>
        <end position="126"/>
    </location>
</feature>
<dbReference type="InterPro" id="IPR022953">
    <property type="entry name" value="ATP_PFK"/>
</dbReference>
<keyword evidence="9" id="KW-0547">Nucleotide-binding</keyword>
<dbReference type="RefSeq" id="XP_004356745.1">
    <property type="nucleotide sequence ID" value="XM_004356692.1"/>
</dbReference>
<evidence type="ECO:0000256" key="2">
    <source>
        <dbReference type="ARBA" id="ARBA00004496"/>
    </source>
</evidence>
<dbReference type="SUPFAM" id="SSF53784">
    <property type="entry name" value="Phosphofructokinase"/>
    <property type="match status" value="2"/>
</dbReference>
<evidence type="ECO:0000256" key="13">
    <source>
        <dbReference type="ARBA" id="ARBA00023152"/>
    </source>
</evidence>
<comment type="subcellular location">
    <subcellularLocation>
        <location evidence="2">Cytoplasm</location>
    </subcellularLocation>
</comment>
<keyword evidence="10 17" id="KW-0418">Kinase</keyword>
<dbReference type="PRINTS" id="PR00476">
    <property type="entry name" value="PHFRCTKINASE"/>
</dbReference>
<keyword evidence="7" id="KW-0808">Transferase</keyword>
<dbReference type="GO" id="GO:0005524">
    <property type="term" value="F:ATP binding"/>
    <property type="evidence" value="ECO:0007669"/>
    <property type="project" value="UniProtKB-KW"/>
</dbReference>
<evidence type="ECO:0000256" key="4">
    <source>
        <dbReference type="ARBA" id="ARBA00012055"/>
    </source>
</evidence>
<dbReference type="GO" id="GO:0048029">
    <property type="term" value="F:monosaccharide binding"/>
    <property type="evidence" value="ECO:0007669"/>
    <property type="project" value="TreeGrafter"/>
</dbReference>
<evidence type="ECO:0000313" key="17">
    <source>
        <dbReference type="EMBL" id="ELR24845.1"/>
    </source>
</evidence>
<dbReference type="EMBL" id="KB007811">
    <property type="protein sequence ID" value="ELR24845.1"/>
    <property type="molecule type" value="Genomic_DNA"/>
</dbReference>
<dbReference type="FunFam" id="3.40.50.460:FF:000007">
    <property type="entry name" value="ATP-dependent 6-phosphofructokinase"/>
    <property type="match status" value="1"/>
</dbReference>
<evidence type="ECO:0000256" key="3">
    <source>
        <dbReference type="ARBA" id="ARBA00004679"/>
    </source>
</evidence>
<evidence type="ECO:0000256" key="7">
    <source>
        <dbReference type="ARBA" id="ARBA00022679"/>
    </source>
</evidence>
<dbReference type="GO" id="GO:0005945">
    <property type="term" value="C:6-phosphofructokinase complex"/>
    <property type="evidence" value="ECO:0007669"/>
    <property type="project" value="TreeGrafter"/>
</dbReference>
<feature type="compositionally biased region" description="Basic and acidic residues" evidence="15">
    <location>
        <begin position="102"/>
        <end position="116"/>
    </location>
</feature>
<sequence length="888" mass="95955">MSFLRFLELRNRWITNPAPGGPSLRLSSSDQMGARLSSTDAILGHNGGNGDEGEELFTFEPSSFTSVGSPSSSLLASSPHEHRQMQEFFTLLEQRKKMQLKELANRKGSQEHDDERRKRKPGWGQAIGVITSGGDAQGMNAARGARVYAICEGYKGLLDNEIVEMTWGDVSGILAQGGTVIGTARCDEFKEWEGMKKAVRTLIHHRISKLVVVGGDGSLTGANLLRERYPKLVDELVAEGKVKREHAAEQLLIIGLVGSIDNDMWGTDMTIGADSALHRILEAIDAISSTAASHKRSFVVEVMGRHCGWLALMAGLATGADYVLVPESPVANWQRHMCERIDQGRSSGRRSSIVIVAEGAIDIDGKPIKSDDVKRVLDTELGHDTRVTILGHVQRGGTPSAYDRIMSTRLGAEAVDALFSEDAANMESRLICTSGSSIVLKPLMECVARTKEVARLIEAKKYNEARAMRGQQFIDSQAAFVTFARPKPHFHAPSNTAPHIAVMHAGASSPGMNTAVRAAVRLALDKGFRVFAVYEGFEGLVRGDVREVDWMTVNGWSSIGGSLLGTSRAAPKGKPELQKIADVLERFNIDNLLIIGGWEALEGVMLLDKRKEKFPKLGLTKILIPATISNNLPATEFSIGSDTSLNNILEAMDKIKQAPCPPPSSRITVISAITVGRVFVVEVMGAYCGYLALNAALGAGAETVYLPEEGITLDLLKDNSLELVQRFAHKNKSMAGGMGLIVINEKANKVYNTNFVASLFEEEGKGSFSVRKAVLGHLQQGGDPSPIDRIRAVRMAAEAIEFIGRAAATATPSAPHPSAVVGEIAGETLTTPLERVLPMIDVARRRPIDQWWLSLRECFHLLAVPEAFNSSTAATHSAATHSSSSSSS</sequence>
<dbReference type="Gene3D" id="3.40.50.460">
    <property type="entry name" value="Phosphofructokinase domain"/>
    <property type="match status" value="2"/>
</dbReference>